<dbReference type="AlphaFoldDB" id="A0A3P8WHS8"/>
<dbReference type="InterPro" id="IPR033930">
    <property type="entry name" value="FAM43A/B_PTB"/>
</dbReference>
<dbReference type="SMART" id="SM00462">
    <property type="entry name" value="PTB"/>
    <property type="match status" value="1"/>
</dbReference>
<organism evidence="3 4">
    <name type="scientific">Cynoglossus semilaevis</name>
    <name type="common">Tongue sole</name>
    <dbReference type="NCBI Taxonomy" id="244447"/>
    <lineage>
        <taxon>Eukaryota</taxon>
        <taxon>Metazoa</taxon>
        <taxon>Chordata</taxon>
        <taxon>Craniata</taxon>
        <taxon>Vertebrata</taxon>
        <taxon>Euteleostomi</taxon>
        <taxon>Actinopterygii</taxon>
        <taxon>Neopterygii</taxon>
        <taxon>Teleostei</taxon>
        <taxon>Neoteleostei</taxon>
        <taxon>Acanthomorphata</taxon>
        <taxon>Carangaria</taxon>
        <taxon>Pleuronectiformes</taxon>
        <taxon>Pleuronectoidei</taxon>
        <taxon>Cynoglossidae</taxon>
        <taxon>Cynoglossinae</taxon>
        <taxon>Cynoglossus</taxon>
    </lineage>
</organism>
<dbReference type="GeneTree" id="ENSGT00940000162826"/>
<dbReference type="InParanoid" id="A0A3P8WHS8"/>
<dbReference type="PANTHER" id="PTHR11232:SF34">
    <property type="entry name" value="PROTEIN FAM43B"/>
    <property type="match status" value="1"/>
</dbReference>
<feature type="region of interest" description="Disordered" evidence="1">
    <location>
        <begin position="255"/>
        <end position="292"/>
    </location>
</feature>
<feature type="compositionally biased region" description="Basic and acidic residues" evidence="1">
    <location>
        <begin position="268"/>
        <end position="285"/>
    </location>
</feature>
<evidence type="ECO:0000256" key="1">
    <source>
        <dbReference type="SAM" id="MobiDB-lite"/>
    </source>
</evidence>
<proteinExistence type="predicted"/>
<evidence type="ECO:0000259" key="2">
    <source>
        <dbReference type="PROSITE" id="PS01179"/>
    </source>
</evidence>
<dbReference type="InterPro" id="IPR011993">
    <property type="entry name" value="PH-like_dom_sf"/>
</dbReference>
<dbReference type="SUPFAM" id="SSF50729">
    <property type="entry name" value="PH domain-like"/>
    <property type="match status" value="1"/>
</dbReference>
<dbReference type="Gene3D" id="2.30.29.30">
    <property type="entry name" value="Pleckstrin-homology domain (PH domain)/Phosphotyrosine-binding domain (PTB)"/>
    <property type="match status" value="1"/>
</dbReference>
<reference evidence="3" key="3">
    <citation type="submission" date="2025-09" db="UniProtKB">
        <authorList>
            <consortium name="Ensembl"/>
        </authorList>
    </citation>
    <scope>IDENTIFICATION</scope>
</reference>
<evidence type="ECO:0000313" key="3">
    <source>
        <dbReference type="Ensembl" id="ENSCSEP00000027043.1"/>
    </source>
</evidence>
<dbReference type="InterPro" id="IPR006020">
    <property type="entry name" value="PTB/PI_dom"/>
</dbReference>
<dbReference type="InterPro" id="IPR051133">
    <property type="entry name" value="Adapter_Engulfment-Domain"/>
</dbReference>
<dbReference type="Pfam" id="PF14719">
    <property type="entry name" value="PID_2"/>
    <property type="match status" value="1"/>
</dbReference>
<keyword evidence="4" id="KW-1185">Reference proteome</keyword>
<dbReference type="Proteomes" id="UP000265120">
    <property type="component" value="Chromosome 10"/>
</dbReference>
<feature type="compositionally biased region" description="Acidic residues" evidence="1">
    <location>
        <begin position="255"/>
        <end position="267"/>
    </location>
</feature>
<name>A0A3P8WHS8_CYNSE</name>
<sequence>MLPWRRNKFVLVEDEGKNKSKSLGTGLTYHSILSSLLRSCPDLLPDCPFNWVGSIFHTKRQKVELNKEEPVYNVRYLGSVVTITAKGEGCTQEAVAKIWARSNYGEQSVKMKLTVGPQGIRMSADKSGKKKPLHHFSLNRITYCTADPCQPKILAWIYRHQVKNMAVVLRCHAVLVSKSGKARAIAHSLYQITTSAFREFKRLKRQSDFRHCQQQLLGEEAVPLMPLRRLLNGQCHYRLPAENPGSATRLCSITEEEEEEGEEGEDDMGSRDKMQESHTDEDKQKQKVLVTNTEPTQLLSELDIGDIARLEQCQINFVSDSNNNTFTFITSLV</sequence>
<dbReference type="Ensembl" id="ENSCSET00000027406.1">
    <property type="protein sequence ID" value="ENSCSEP00000027043.1"/>
    <property type="gene ID" value="ENSCSEG00000017282.1"/>
</dbReference>
<dbReference type="CTD" id="163933"/>
<dbReference type="PROSITE" id="PS01179">
    <property type="entry name" value="PID"/>
    <property type="match status" value="1"/>
</dbReference>
<protein>
    <submittedName>
        <fullName evidence="3">Family with sequence similarity 43 member B</fullName>
    </submittedName>
</protein>
<dbReference type="GeneID" id="103385279"/>
<dbReference type="CDD" id="cd01214">
    <property type="entry name" value="PTB_FAM43A"/>
    <property type="match status" value="1"/>
</dbReference>
<feature type="domain" description="PID" evidence="2">
    <location>
        <begin position="72"/>
        <end position="202"/>
    </location>
</feature>
<dbReference type="OrthoDB" id="5962185at2759"/>
<dbReference type="KEGG" id="csem:103385279"/>
<dbReference type="OMA" id="TPCEKGA"/>
<dbReference type="PANTHER" id="PTHR11232">
    <property type="entry name" value="PHOSPHOTYROSINE INTERACTION DOMAIN-CONTAINING FAMILY MEMBER"/>
    <property type="match status" value="1"/>
</dbReference>
<reference evidence="3" key="2">
    <citation type="submission" date="2025-08" db="UniProtKB">
        <authorList>
            <consortium name="Ensembl"/>
        </authorList>
    </citation>
    <scope>IDENTIFICATION</scope>
</reference>
<evidence type="ECO:0000313" key="4">
    <source>
        <dbReference type="Proteomes" id="UP000265120"/>
    </source>
</evidence>
<accession>A0A3P8WHS8</accession>
<reference evidence="3 4" key="1">
    <citation type="journal article" date="2014" name="Nat. Genet.">
        <title>Whole-genome sequence of a flatfish provides insights into ZW sex chromosome evolution and adaptation to a benthic lifestyle.</title>
        <authorList>
            <person name="Chen S."/>
            <person name="Zhang G."/>
            <person name="Shao C."/>
            <person name="Huang Q."/>
            <person name="Liu G."/>
            <person name="Zhang P."/>
            <person name="Song W."/>
            <person name="An N."/>
            <person name="Chalopin D."/>
            <person name="Volff J.N."/>
            <person name="Hong Y."/>
            <person name="Li Q."/>
            <person name="Sha Z."/>
            <person name="Zhou H."/>
            <person name="Xie M."/>
            <person name="Yu Q."/>
            <person name="Liu Y."/>
            <person name="Xiang H."/>
            <person name="Wang N."/>
            <person name="Wu K."/>
            <person name="Yang C."/>
            <person name="Zhou Q."/>
            <person name="Liao X."/>
            <person name="Yang L."/>
            <person name="Hu Q."/>
            <person name="Zhang J."/>
            <person name="Meng L."/>
            <person name="Jin L."/>
            <person name="Tian Y."/>
            <person name="Lian J."/>
            <person name="Yang J."/>
            <person name="Miao G."/>
            <person name="Liu S."/>
            <person name="Liang Z."/>
            <person name="Yan F."/>
            <person name="Li Y."/>
            <person name="Sun B."/>
            <person name="Zhang H."/>
            <person name="Zhang J."/>
            <person name="Zhu Y."/>
            <person name="Du M."/>
            <person name="Zhao Y."/>
            <person name="Schartl M."/>
            <person name="Tang Q."/>
            <person name="Wang J."/>
        </authorList>
    </citation>
    <scope>NUCLEOTIDE SEQUENCE</scope>
</reference>
<dbReference type="RefSeq" id="XP_008317340.1">
    <property type="nucleotide sequence ID" value="XM_008319118.3"/>
</dbReference>